<feature type="region of interest" description="Disordered" evidence="1">
    <location>
        <begin position="63"/>
        <end position="86"/>
    </location>
</feature>
<name>A0AAW1ZNS6_CULAL</name>
<feature type="non-terminal residue" evidence="2">
    <location>
        <position position="86"/>
    </location>
</feature>
<proteinExistence type="predicted"/>
<feature type="non-terminal residue" evidence="2">
    <location>
        <position position="1"/>
    </location>
</feature>
<sequence length="86" mass="9184">NWDTRHTRNGPFPRVPSSSARLALAPQLSARSADEEKVWGDEADNEGTILLSRQIVCSGLSEVPASSTKLHAPSASGLGTSARERK</sequence>
<dbReference type="Proteomes" id="UP001479290">
    <property type="component" value="Unassembled WGS sequence"/>
</dbReference>
<reference evidence="2 3" key="1">
    <citation type="submission" date="2024-05" db="EMBL/GenBank/DDBJ databases">
        <title>A high-quality chromosomal-level genome assembly of Topmouth culter (Culter alburnus).</title>
        <authorList>
            <person name="Zhao H."/>
        </authorList>
    </citation>
    <scope>NUCLEOTIDE SEQUENCE [LARGE SCALE GENOMIC DNA]</scope>
    <source>
        <strain evidence="2">CATC2023</strain>
        <tissue evidence="2">Muscle</tissue>
    </source>
</reference>
<gene>
    <name evidence="2" type="ORF">ABG768_006208</name>
</gene>
<dbReference type="AlphaFoldDB" id="A0AAW1ZNS6"/>
<comment type="caution">
    <text evidence="2">The sequence shown here is derived from an EMBL/GenBank/DDBJ whole genome shotgun (WGS) entry which is preliminary data.</text>
</comment>
<feature type="region of interest" description="Disordered" evidence="1">
    <location>
        <begin position="1"/>
        <end position="44"/>
    </location>
</feature>
<keyword evidence="3" id="KW-1185">Reference proteome</keyword>
<evidence type="ECO:0000313" key="2">
    <source>
        <dbReference type="EMBL" id="KAK9962976.1"/>
    </source>
</evidence>
<evidence type="ECO:0000313" key="3">
    <source>
        <dbReference type="Proteomes" id="UP001479290"/>
    </source>
</evidence>
<accession>A0AAW1ZNS6</accession>
<dbReference type="EMBL" id="JAWDJR010000014">
    <property type="protein sequence ID" value="KAK9962976.1"/>
    <property type="molecule type" value="Genomic_DNA"/>
</dbReference>
<organism evidence="2 3">
    <name type="scientific">Culter alburnus</name>
    <name type="common">Topmouth culter</name>
    <dbReference type="NCBI Taxonomy" id="194366"/>
    <lineage>
        <taxon>Eukaryota</taxon>
        <taxon>Metazoa</taxon>
        <taxon>Chordata</taxon>
        <taxon>Craniata</taxon>
        <taxon>Vertebrata</taxon>
        <taxon>Euteleostomi</taxon>
        <taxon>Actinopterygii</taxon>
        <taxon>Neopterygii</taxon>
        <taxon>Teleostei</taxon>
        <taxon>Ostariophysi</taxon>
        <taxon>Cypriniformes</taxon>
        <taxon>Xenocyprididae</taxon>
        <taxon>Xenocypridinae</taxon>
        <taxon>Culter</taxon>
    </lineage>
</organism>
<evidence type="ECO:0000256" key="1">
    <source>
        <dbReference type="SAM" id="MobiDB-lite"/>
    </source>
</evidence>
<protein>
    <submittedName>
        <fullName evidence="2">Uncharacterized protein</fullName>
    </submittedName>
</protein>